<gene>
    <name evidence="2" type="ORF">Vbra_1356</name>
</gene>
<dbReference type="PhylomeDB" id="A0A0G4FDL0"/>
<accession>A0A0G4FDL0</accession>
<reference evidence="2 3" key="1">
    <citation type="submission" date="2014-11" db="EMBL/GenBank/DDBJ databases">
        <authorList>
            <person name="Zhu J."/>
            <person name="Qi W."/>
            <person name="Song R."/>
        </authorList>
    </citation>
    <scope>NUCLEOTIDE SEQUENCE [LARGE SCALE GENOMIC DNA]</scope>
</reference>
<evidence type="ECO:0000313" key="3">
    <source>
        <dbReference type="Proteomes" id="UP000041254"/>
    </source>
</evidence>
<dbReference type="AlphaFoldDB" id="A0A0G4FDL0"/>
<dbReference type="PROSITE" id="PS50013">
    <property type="entry name" value="CHROMO_2"/>
    <property type="match status" value="1"/>
</dbReference>
<dbReference type="Proteomes" id="UP000041254">
    <property type="component" value="Unassembled WGS sequence"/>
</dbReference>
<dbReference type="SMART" id="SM00298">
    <property type="entry name" value="CHROMO"/>
    <property type="match status" value="1"/>
</dbReference>
<dbReference type="Pfam" id="PF00385">
    <property type="entry name" value="Chromo"/>
    <property type="match status" value="1"/>
</dbReference>
<dbReference type="EMBL" id="CDMY01000407">
    <property type="protein sequence ID" value="CEM11018.1"/>
    <property type="molecule type" value="Genomic_DNA"/>
</dbReference>
<dbReference type="Gene3D" id="2.40.50.40">
    <property type="match status" value="1"/>
</dbReference>
<sequence>MGPGVEPEKYLEVLRQGLEVIQDDARAAMDKRRAKFEADQEAKKAGLPKYEEGQLVRLHVANPPKGTSSKWHLPWRSMFRVIESFNDGLNYRIQPLGGRGAMTVHVTRLEPAFRSRWLIEMKDRSGRFRTETVTDKPEPRTNIVAEDEESEPWEVQYILDVRKRGKELTAKFDFLVKWNLLPESQAEWIPEEQLDCPHLVNEFMMKKRTVDANRASKKYEKVKRAGVQPKDHMDWVPDSIPLPRTVTGQKQDSVPAWLDIKEGQILHLYYLPSKGLRYWVSIEKKTPEKIEVLFLPKSSKVEVADGVYQSPVNKVAEFSRKELENFYSWDLVPSTFRKPESSRQPRRRTG</sequence>
<evidence type="ECO:0000259" key="1">
    <source>
        <dbReference type="PROSITE" id="PS50013"/>
    </source>
</evidence>
<evidence type="ECO:0000313" key="2">
    <source>
        <dbReference type="EMBL" id="CEM11018.1"/>
    </source>
</evidence>
<dbReference type="InterPro" id="IPR016197">
    <property type="entry name" value="Chromo-like_dom_sf"/>
</dbReference>
<name>A0A0G4FDL0_VITBC</name>
<dbReference type="VEuPathDB" id="CryptoDB:Vbra_1356"/>
<dbReference type="SUPFAM" id="SSF54160">
    <property type="entry name" value="Chromo domain-like"/>
    <property type="match status" value="1"/>
</dbReference>
<proteinExistence type="predicted"/>
<dbReference type="InterPro" id="IPR023780">
    <property type="entry name" value="Chromo_domain"/>
</dbReference>
<protein>
    <recommendedName>
        <fullName evidence="1">Chromo domain-containing protein</fullName>
    </recommendedName>
</protein>
<feature type="domain" description="Chromo" evidence="1">
    <location>
        <begin position="153"/>
        <end position="215"/>
    </location>
</feature>
<dbReference type="CDD" id="cd00024">
    <property type="entry name" value="CD_CSD"/>
    <property type="match status" value="1"/>
</dbReference>
<dbReference type="OrthoDB" id="433924at2759"/>
<dbReference type="InParanoid" id="A0A0G4FDL0"/>
<dbReference type="STRING" id="1169540.A0A0G4FDL0"/>
<organism evidence="2 3">
    <name type="scientific">Vitrella brassicaformis (strain CCMP3155)</name>
    <dbReference type="NCBI Taxonomy" id="1169540"/>
    <lineage>
        <taxon>Eukaryota</taxon>
        <taxon>Sar</taxon>
        <taxon>Alveolata</taxon>
        <taxon>Colpodellida</taxon>
        <taxon>Vitrellaceae</taxon>
        <taxon>Vitrella</taxon>
    </lineage>
</organism>
<dbReference type="InterPro" id="IPR000953">
    <property type="entry name" value="Chromo/chromo_shadow_dom"/>
</dbReference>
<keyword evidence="3" id="KW-1185">Reference proteome</keyword>